<protein>
    <recommendedName>
        <fullName evidence="1">AB hydrolase-1 domain-containing protein</fullName>
    </recommendedName>
</protein>
<comment type="caution">
    <text evidence="2">The sequence shown here is derived from an EMBL/GenBank/DDBJ whole genome shotgun (WGS) entry which is preliminary data.</text>
</comment>
<feature type="domain" description="AB hydrolase-1" evidence="1">
    <location>
        <begin position="108"/>
        <end position="327"/>
    </location>
</feature>
<name>A0ABQ0AJY1_9RHOB</name>
<gene>
    <name evidence="2" type="ORF">NBRC116598_15930</name>
</gene>
<dbReference type="Gene3D" id="3.40.50.1820">
    <property type="entry name" value="alpha/beta hydrolase"/>
    <property type="match status" value="1"/>
</dbReference>
<organism evidence="2 3">
    <name type="scientific">Pseudophaeobacter arcticus</name>
    <dbReference type="NCBI Taxonomy" id="385492"/>
    <lineage>
        <taxon>Bacteria</taxon>
        <taxon>Pseudomonadati</taxon>
        <taxon>Pseudomonadota</taxon>
        <taxon>Alphaproteobacteria</taxon>
        <taxon>Rhodobacterales</taxon>
        <taxon>Paracoccaceae</taxon>
        <taxon>Pseudophaeobacter</taxon>
    </lineage>
</organism>
<dbReference type="InterPro" id="IPR029058">
    <property type="entry name" value="AB_hydrolase_fold"/>
</dbReference>
<accession>A0ABQ0AJY1</accession>
<keyword evidence="3" id="KW-1185">Reference proteome</keyword>
<sequence length="380" mass="41064">MEVDWPRSGDSFIAKTFGLSSAEVHSLRTLVLGSEQERSQAQDPVRIAAKAGAPGAAELVRLIGFLLQEHARDMAISRGVCLPQSVEIRDSLGRVTQCFRLGAETGQPVIFVHGMLDGIAGVQQLQPLLRAGGFRVYAPLRGGYGGSHPAPEKHQQLDAFVAQIETLIDQENLRRPLLLGHRSGVIFARAAALRLRGRVGGLLGVAPAPPLAQARDYRRNHRSLALCAQFLPPLIPLVLKGWSKSIQRQGAAVLVRNQARSGSKGLERLRGKKLEDLLSLSLSMIMQQDGAGILADLKLQPEDWREQMIGHADQAVYLCGAEDALVRQNGLYPQVLGAEKVQLRVCSGAGDVLLYACPELVLSALDDLSSLPPSQFRQGG</sequence>
<proteinExistence type="predicted"/>
<evidence type="ECO:0000259" key="1">
    <source>
        <dbReference type="Pfam" id="PF00561"/>
    </source>
</evidence>
<evidence type="ECO:0000313" key="2">
    <source>
        <dbReference type="EMBL" id="GAA6196149.1"/>
    </source>
</evidence>
<dbReference type="SUPFAM" id="SSF53474">
    <property type="entry name" value="alpha/beta-Hydrolases"/>
    <property type="match status" value="1"/>
</dbReference>
<dbReference type="Pfam" id="PF00561">
    <property type="entry name" value="Abhydrolase_1"/>
    <property type="match status" value="1"/>
</dbReference>
<reference evidence="2 3" key="1">
    <citation type="submission" date="2024-04" db="EMBL/GenBank/DDBJ databases">
        <title>Draft genome sequence of Pseudophaeobacter arcticus NBRC 116598.</title>
        <authorList>
            <person name="Miyakawa T."/>
            <person name="Kusuya Y."/>
            <person name="Miura T."/>
        </authorList>
    </citation>
    <scope>NUCLEOTIDE SEQUENCE [LARGE SCALE GENOMIC DNA]</scope>
    <source>
        <strain evidence="2 3">SU-CL00105</strain>
    </source>
</reference>
<dbReference type="EMBL" id="BAABWU010000004">
    <property type="protein sequence ID" value="GAA6196149.1"/>
    <property type="molecule type" value="Genomic_DNA"/>
</dbReference>
<evidence type="ECO:0000313" key="3">
    <source>
        <dbReference type="Proteomes" id="UP001441944"/>
    </source>
</evidence>
<dbReference type="Proteomes" id="UP001441944">
    <property type="component" value="Unassembled WGS sequence"/>
</dbReference>
<dbReference type="InterPro" id="IPR000073">
    <property type="entry name" value="AB_hydrolase_1"/>
</dbReference>